<reference evidence="2" key="1">
    <citation type="submission" date="2016-10" db="EMBL/GenBank/DDBJ databases">
        <authorList>
            <person name="Varghese N."/>
            <person name="Submissions S."/>
        </authorList>
    </citation>
    <scope>NUCLEOTIDE SEQUENCE [LARGE SCALE GENOMIC DNA]</scope>
    <source>
        <strain evidence="2">DSM 23095</strain>
    </source>
</reference>
<keyword evidence="2" id="KW-1185">Reference proteome</keyword>
<proteinExistence type="predicted"/>
<evidence type="ECO:0000313" key="1">
    <source>
        <dbReference type="EMBL" id="SDD77746.1"/>
    </source>
</evidence>
<dbReference type="EMBL" id="FNAC01000059">
    <property type="protein sequence ID" value="SDD77746.1"/>
    <property type="molecule type" value="Genomic_DNA"/>
</dbReference>
<dbReference type="RefSeq" id="WP_139162824.1">
    <property type="nucleotide sequence ID" value="NZ_FNAC01000059.1"/>
</dbReference>
<gene>
    <name evidence="1" type="ORF">SAMN04488104_105917</name>
</gene>
<dbReference type="SUPFAM" id="SSF50969">
    <property type="entry name" value="YVTN repeat-like/Quinoprotein amine dehydrogenase"/>
    <property type="match status" value="1"/>
</dbReference>
<protein>
    <recommendedName>
        <fullName evidence="3">TolB-like 6-blade propeller-like</fullName>
    </recommendedName>
</protein>
<dbReference type="InterPro" id="IPR011044">
    <property type="entry name" value="Quino_amine_DH_bsu"/>
</dbReference>
<dbReference type="AlphaFoldDB" id="A0A1G6XKL5"/>
<evidence type="ECO:0008006" key="3">
    <source>
        <dbReference type="Google" id="ProtNLM"/>
    </source>
</evidence>
<sequence length="328" mass="37366">MGNSFEEYFDSANEINLEKISFEKAEENPFFSNMFILGYIDSVIVVNELLDSDYTFKLIDLKSGRVKKFGKRGEGPNELLSDGGYFLLDHENNHLIIGDGYFNYVYKVEELFEENVLPIESFRFETGDDRLMGHRVMANGSVFGSSYLKRFASYDISESTFDTYEEYPGGESQALAHQAYFLAHPTEFRIAYGMRSYPEFGIISEENDQLEIKKWNWGEVNSRVEERSDGTRASTGSLEDELHFFSTAGGNKSIFFLHSGAKLRYPDGRVRREGLLTDKVYQLDWKGNPIAVLNLGQEVKAIAVDPEENYLYASTGSANPELLIFKLP</sequence>
<name>A0A1G6XKL5_9BACT</name>
<organism evidence="1 2">
    <name type="scientific">Algoriphagus faecimaris</name>
    <dbReference type="NCBI Taxonomy" id="686796"/>
    <lineage>
        <taxon>Bacteria</taxon>
        <taxon>Pseudomonadati</taxon>
        <taxon>Bacteroidota</taxon>
        <taxon>Cytophagia</taxon>
        <taxon>Cytophagales</taxon>
        <taxon>Cyclobacteriaceae</taxon>
        <taxon>Algoriphagus</taxon>
    </lineage>
</organism>
<evidence type="ECO:0000313" key="2">
    <source>
        <dbReference type="Proteomes" id="UP000199060"/>
    </source>
</evidence>
<dbReference type="STRING" id="686796.SAMN04488104_105917"/>
<dbReference type="OrthoDB" id="823984at2"/>
<dbReference type="Proteomes" id="UP000199060">
    <property type="component" value="Unassembled WGS sequence"/>
</dbReference>
<accession>A0A1G6XKL5</accession>